<dbReference type="PATRIC" id="fig|742734.4.peg.5643"/>
<feature type="binding site" evidence="2">
    <location>
        <position position="209"/>
    </location>
    <ligand>
        <name>Zn(2+)</name>
        <dbReference type="ChEBI" id="CHEBI:29105"/>
        <label>1</label>
        <note>catalytic</note>
    </ligand>
</feature>
<accession>A0A0J9BHT3</accession>
<dbReference type="SUPFAM" id="SSF51569">
    <property type="entry name" value="Aldolase"/>
    <property type="match status" value="1"/>
</dbReference>
<dbReference type="InterPro" id="IPR050246">
    <property type="entry name" value="Class_II_FBP_aldolase"/>
</dbReference>
<dbReference type="NCBIfam" id="TIGR00167">
    <property type="entry name" value="cbbA"/>
    <property type="match status" value="1"/>
</dbReference>
<gene>
    <name evidence="3" type="ORF">HMPREF9470_05278</name>
</gene>
<feature type="binding site" evidence="2">
    <location>
        <position position="102"/>
    </location>
    <ligand>
        <name>Zn(2+)</name>
        <dbReference type="ChEBI" id="CHEBI:29105"/>
        <label>2</label>
    </ligand>
</feature>
<dbReference type="GO" id="GO:0008270">
    <property type="term" value="F:zinc ion binding"/>
    <property type="evidence" value="ECO:0007669"/>
    <property type="project" value="InterPro"/>
</dbReference>
<name>A0A0J9BHT3_9FIRM</name>
<dbReference type="Gene3D" id="3.20.20.70">
    <property type="entry name" value="Aldolase class I"/>
    <property type="match status" value="1"/>
</dbReference>
<dbReference type="PANTHER" id="PTHR30304">
    <property type="entry name" value="D-TAGATOSE-1,6-BISPHOSPHATE ALDOLASE"/>
    <property type="match status" value="1"/>
</dbReference>
<comment type="cofactor">
    <cofactor evidence="2">
        <name>Zn(2+)</name>
        <dbReference type="ChEBI" id="CHEBI:29105"/>
    </cofactor>
    <text evidence="2">Binds 2 Zn(2+) ions per subunit. One is catalytic and the other provides a structural contribution.</text>
</comment>
<reference evidence="3 4" key="1">
    <citation type="submission" date="2011-04" db="EMBL/GenBank/DDBJ databases">
        <title>The Genome Sequence of Clostridium citroniae WAL-19142.</title>
        <authorList>
            <consortium name="The Broad Institute Genome Sequencing Platform"/>
            <person name="Earl A."/>
            <person name="Ward D."/>
            <person name="Feldgarden M."/>
            <person name="Gevers D."/>
            <person name="Warren Y.A."/>
            <person name="Tyrrell K.L."/>
            <person name="Citron D.M."/>
            <person name="Goldstein E.J."/>
            <person name="Daigneault M."/>
            <person name="Allen-Vercoe E."/>
            <person name="Young S.K."/>
            <person name="Zeng Q."/>
            <person name="Gargeya S."/>
            <person name="Fitzgerald M."/>
            <person name="Haas B."/>
            <person name="Abouelleil A."/>
            <person name="Alvarado L."/>
            <person name="Arachchi H.M."/>
            <person name="Berlin A."/>
            <person name="Brown A."/>
            <person name="Chapman S.B."/>
            <person name="Chen Z."/>
            <person name="Dunbar C."/>
            <person name="Freedman E."/>
            <person name="Gearin G."/>
            <person name="Gellesch M."/>
            <person name="Goldberg J."/>
            <person name="Griggs A."/>
            <person name="Gujja S."/>
            <person name="Heilman E.R."/>
            <person name="Heiman D."/>
            <person name="Howarth C."/>
            <person name="Larson L."/>
            <person name="Lui A."/>
            <person name="MacDonald P.J."/>
            <person name="Mehta T."/>
            <person name="Montmayeur A."/>
            <person name="Murphy C."/>
            <person name="Neiman D."/>
            <person name="Pearson M."/>
            <person name="Priest M."/>
            <person name="Roberts A."/>
            <person name="Saif S."/>
            <person name="Shea T."/>
            <person name="Shenoy N."/>
            <person name="Sisk P."/>
            <person name="Stolte C."/>
            <person name="Sykes S."/>
            <person name="White J."/>
            <person name="Yandava C."/>
            <person name="Wortman J."/>
            <person name="Nusbaum C."/>
            <person name="Birren B."/>
        </authorList>
    </citation>
    <scope>NUCLEOTIDE SEQUENCE [LARGE SCALE GENOMIC DNA]</scope>
    <source>
        <strain evidence="3 4">WAL-19142</strain>
    </source>
</reference>
<comment type="caution">
    <text evidence="3">The sequence shown here is derived from an EMBL/GenBank/DDBJ whole genome shotgun (WGS) entry which is preliminary data.</text>
</comment>
<dbReference type="EMBL" id="ADLK01000049">
    <property type="protein sequence ID" value="KMW12553.1"/>
    <property type="molecule type" value="Genomic_DNA"/>
</dbReference>
<feature type="binding site" evidence="2">
    <location>
        <position position="81"/>
    </location>
    <ligand>
        <name>Zn(2+)</name>
        <dbReference type="ChEBI" id="CHEBI:29105"/>
        <label>1</label>
        <note>catalytic</note>
    </ligand>
</feature>
<evidence type="ECO:0008006" key="5">
    <source>
        <dbReference type="Google" id="ProtNLM"/>
    </source>
</evidence>
<dbReference type="RefSeq" id="WP_048931121.1">
    <property type="nucleotide sequence ID" value="NZ_KQ235886.1"/>
</dbReference>
<dbReference type="Proteomes" id="UP000037392">
    <property type="component" value="Unassembled WGS sequence"/>
</dbReference>
<dbReference type="GO" id="GO:0016832">
    <property type="term" value="F:aldehyde-lyase activity"/>
    <property type="evidence" value="ECO:0007669"/>
    <property type="project" value="InterPro"/>
</dbReference>
<dbReference type="PIRSF" id="PIRSF001359">
    <property type="entry name" value="F_bP_aldolase_II"/>
    <property type="match status" value="1"/>
</dbReference>
<dbReference type="InterPro" id="IPR013785">
    <property type="entry name" value="Aldolase_TIM"/>
</dbReference>
<dbReference type="InterPro" id="IPR000771">
    <property type="entry name" value="FBA_II"/>
</dbReference>
<sequence>MLVNMKDILAVAKENNFAVPAFNTSSNMILTGVIQESVAQDSPVIVAIHPDELSFVQNSFIKAVIDEANHAPVPVCIHLDHGGSYEDCVKAISLGFTSVMIDASLLPFEENIALCKKVCETAHASADYVSVEGELGTIGNTDSIETGTNEIRYTDPEDAERFIKETGIDALAIAIGTSHGLYPKGFEPKLRIDILDEIKKVADVPLVLHGGSSNPDSEIETAVCHGINKVNISSDIKAPFYEKCREVLADRSLREPNAIYPPCIEALRKVAGQKIELFHSAGKASLYR</sequence>
<dbReference type="GeneID" id="93165864"/>
<proteinExistence type="predicted"/>
<keyword evidence="2" id="KW-0479">Metal-binding</keyword>
<organism evidence="3 4">
    <name type="scientific">[Clostridium] citroniae WAL-19142</name>
    <dbReference type="NCBI Taxonomy" id="742734"/>
    <lineage>
        <taxon>Bacteria</taxon>
        <taxon>Bacillati</taxon>
        <taxon>Bacillota</taxon>
        <taxon>Clostridia</taxon>
        <taxon>Lachnospirales</taxon>
        <taxon>Lachnospiraceae</taxon>
        <taxon>Enterocloster</taxon>
    </lineage>
</organism>
<feature type="binding site" evidence="2">
    <location>
        <position position="179"/>
    </location>
    <ligand>
        <name>Zn(2+)</name>
        <dbReference type="ChEBI" id="CHEBI:29105"/>
        <label>1</label>
        <note>catalytic</note>
    </ligand>
</feature>
<evidence type="ECO:0000256" key="1">
    <source>
        <dbReference type="PIRSR" id="PIRSR001359-1"/>
    </source>
</evidence>
<feature type="binding site" evidence="2">
    <location>
        <position position="134"/>
    </location>
    <ligand>
        <name>Zn(2+)</name>
        <dbReference type="ChEBI" id="CHEBI:29105"/>
        <label>2</label>
    </ligand>
</feature>
<evidence type="ECO:0000256" key="2">
    <source>
        <dbReference type="PIRSR" id="PIRSR001359-3"/>
    </source>
</evidence>
<dbReference type="GO" id="GO:0005975">
    <property type="term" value="P:carbohydrate metabolic process"/>
    <property type="evidence" value="ECO:0007669"/>
    <property type="project" value="InterPro"/>
</dbReference>
<evidence type="ECO:0000313" key="4">
    <source>
        <dbReference type="Proteomes" id="UP000037392"/>
    </source>
</evidence>
<keyword evidence="2" id="KW-0862">Zinc</keyword>
<dbReference type="AlphaFoldDB" id="A0A0J9BHT3"/>
<feature type="active site" description="Proton donor" evidence="1">
    <location>
        <position position="80"/>
    </location>
</feature>
<dbReference type="PANTHER" id="PTHR30304:SF0">
    <property type="entry name" value="D-TAGATOSE-1,6-BISPHOSPHATE ALDOLASE SUBUNIT GATY-RELATED"/>
    <property type="match status" value="1"/>
</dbReference>
<dbReference type="OrthoDB" id="9803995at2"/>
<evidence type="ECO:0000313" key="3">
    <source>
        <dbReference type="EMBL" id="KMW12553.1"/>
    </source>
</evidence>
<protein>
    <recommendedName>
        <fullName evidence="5">Fructose-bisphosphate aldolase</fullName>
    </recommendedName>
</protein>
<dbReference type="CDD" id="cd00947">
    <property type="entry name" value="TBP_aldolase_IIB"/>
    <property type="match status" value="1"/>
</dbReference>
<dbReference type="Pfam" id="PF01116">
    <property type="entry name" value="F_bP_aldolase"/>
    <property type="match status" value="1"/>
</dbReference>